<dbReference type="PANTHER" id="PTHR19139:SF199">
    <property type="entry name" value="MIP17260P"/>
    <property type="match status" value="1"/>
</dbReference>
<dbReference type="InterPro" id="IPR034294">
    <property type="entry name" value="Aquaporin_transptr"/>
</dbReference>
<evidence type="ECO:0000256" key="8">
    <source>
        <dbReference type="SAM" id="Phobius"/>
    </source>
</evidence>
<feature type="transmembrane region" description="Helical" evidence="8">
    <location>
        <begin position="123"/>
        <end position="144"/>
    </location>
</feature>
<evidence type="ECO:0000256" key="6">
    <source>
        <dbReference type="RuleBase" id="RU000477"/>
    </source>
</evidence>
<evidence type="ECO:0000313" key="10">
    <source>
        <dbReference type="Proteomes" id="UP000749559"/>
    </source>
</evidence>
<dbReference type="Pfam" id="PF00230">
    <property type="entry name" value="MIP"/>
    <property type="match status" value="1"/>
</dbReference>
<reference evidence="9" key="1">
    <citation type="submission" date="2022-03" db="EMBL/GenBank/DDBJ databases">
        <authorList>
            <person name="Martin C."/>
        </authorList>
    </citation>
    <scope>NUCLEOTIDE SEQUENCE</scope>
</reference>
<protein>
    <submittedName>
        <fullName evidence="9">Uncharacterized protein</fullName>
    </submittedName>
</protein>
<proteinExistence type="inferred from homology"/>
<dbReference type="Gene3D" id="1.20.1080.10">
    <property type="entry name" value="Glycerol uptake facilitator protein"/>
    <property type="match status" value="1"/>
</dbReference>
<evidence type="ECO:0000256" key="7">
    <source>
        <dbReference type="SAM" id="MobiDB-lite"/>
    </source>
</evidence>
<dbReference type="PRINTS" id="PR00783">
    <property type="entry name" value="MINTRINSICP"/>
</dbReference>
<dbReference type="GO" id="GO:0015250">
    <property type="term" value="F:water channel activity"/>
    <property type="evidence" value="ECO:0007669"/>
    <property type="project" value="TreeGrafter"/>
</dbReference>
<gene>
    <name evidence="9" type="ORF">OFUS_LOCUS1525</name>
</gene>
<evidence type="ECO:0000256" key="2">
    <source>
        <dbReference type="ARBA" id="ARBA00006175"/>
    </source>
</evidence>
<dbReference type="SUPFAM" id="SSF81338">
    <property type="entry name" value="Aquaporin-like"/>
    <property type="match status" value="1"/>
</dbReference>
<comment type="caution">
    <text evidence="9">The sequence shown here is derived from an EMBL/GenBank/DDBJ whole genome shotgun (WGS) entry which is preliminary data.</text>
</comment>
<dbReference type="GO" id="GO:0005886">
    <property type="term" value="C:plasma membrane"/>
    <property type="evidence" value="ECO:0007669"/>
    <property type="project" value="TreeGrafter"/>
</dbReference>
<feature type="transmembrane region" description="Helical" evidence="8">
    <location>
        <begin position="53"/>
        <end position="73"/>
    </location>
</feature>
<keyword evidence="6" id="KW-0813">Transport</keyword>
<dbReference type="InterPro" id="IPR023271">
    <property type="entry name" value="Aquaporin-like"/>
</dbReference>
<evidence type="ECO:0000256" key="1">
    <source>
        <dbReference type="ARBA" id="ARBA00004141"/>
    </source>
</evidence>
<dbReference type="EMBL" id="CAIIXF020000001">
    <property type="protein sequence ID" value="CAH1774001.1"/>
    <property type="molecule type" value="Genomic_DNA"/>
</dbReference>
<feature type="region of interest" description="Disordered" evidence="7">
    <location>
        <begin position="267"/>
        <end position="286"/>
    </location>
</feature>
<evidence type="ECO:0000256" key="4">
    <source>
        <dbReference type="ARBA" id="ARBA00022989"/>
    </source>
</evidence>
<organism evidence="9 10">
    <name type="scientific">Owenia fusiformis</name>
    <name type="common">Polychaete worm</name>
    <dbReference type="NCBI Taxonomy" id="6347"/>
    <lineage>
        <taxon>Eukaryota</taxon>
        <taxon>Metazoa</taxon>
        <taxon>Spiralia</taxon>
        <taxon>Lophotrochozoa</taxon>
        <taxon>Annelida</taxon>
        <taxon>Polychaeta</taxon>
        <taxon>Sedentaria</taxon>
        <taxon>Canalipalpata</taxon>
        <taxon>Sabellida</taxon>
        <taxon>Oweniida</taxon>
        <taxon>Oweniidae</taxon>
        <taxon>Owenia</taxon>
    </lineage>
</organism>
<dbReference type="Proteomes" id="UP000749559">
    <property type="component" value="Unassembled WGS sequence"/>
</dbReference>
<feature type="region of interest" description="Disordered" evidence="7">
    <location>
        <begin position="170"/>
        <end position="240"/>
    </location>
</feature>
<keyword evidence="4 8" id="KW-1133">Transmembrane helix</keyword>
<comment type="similarity">
    <text evidence="2 6">Belongs to the MIP/aquaporin (TC 1.A.8) family.</text>
</comment>
<evidence type="ECO:0000313" key="9">
    <source>
        <dbReference type="EMBL" id="CAH1774001.1"/>
    </source>
</evidence>
<accession>A0A8J1Y004</accession>
<sequence>MMATRKVTVLRGICYIFAQCAGGIAGAGIVYGVTPDPQKENVGMPAIYHKLAIEQTCAIEAVAAFVVVFTIFASQRCKSTLPFSVGGAVFLVHLIAVPLTGCGLNPARVLGPAFVHHVWENQWIYWVSPIGGALVAGLMHEFIFEPYEPKKELYQPVSVAESRRISDGALVERNSNGYSHTHIEMTPSDTRHSAQHTSTNQASPPPQASADLQHPTTDQCRDDRQQQATGEIRQHDNTKERLKRKLTDIEKQECSTEIDRDVVTHVEDDGGRSGFDDVGAADDNDTDINSDILDINKNETQKDLNTGICSLTLA</sequence>
<feature type="transmembrane region" description="Helical" evidence="8">
    <location>
        <begin position="80"/>
        <end position="99"/>
    </location>
</feature>
<dbReference type="AlphaFoldDB" id="A0A8J1Y004"/>
<keyword evidence="5 8" id="KW-0472">Membrane</keyword>
<keyword evidence="3 6" id="KW-0812">Transmembrane</keyword>
<dbReference type="InterPro" id="IPR000425">
    <property type="entry name" value="MIP"/>
</dbReference>
<keyword evidence="10" id="KW-1185">Reference proteome</keyword>
<evidence type="ECO:0000256" key="5">
    <source>
        <dbReference type="ARBA" id="ARBA00023136"/>
    </source>
</evidence>
<evidence type="ECO:0000256" key="3">
    <source>
        <dbReference type="ARBA" id="ARBA00022692"/>
    </source>
</evidence>
<dbReference type="OrthoDB" id="3222at2759"/>
<dbReference type="PANTHER" id="PTHR19139">
    <property type="entry name" value="AQUAPORIN TRANSPORTER"/>
    <property type="match status" value="1"/>
</dbReference>
<comment type="subcellular location">
    <subcellularLocation>
        <location evidence="1">Membrane</location>
        <topology evidence="1">Multi-pass membrane protein</topology>
    </subcellularLocation>
</comment>
<name>A0A8J1Y004_OWEFU</name>
<feature type="transmembrane region" description="Helical" evidence="8">
    <location>
        <begin position="12"/>
        <end position="33"/>
    </location>
</feature>